<keyword evidence="1" id="KW-0433">Leucine-rich repeat</keyword>
<proteinExistence type="predicted"/>
<accession>A0ABD2HSB3</accession>
<dbReference type="Pfam" id="PF00560">
    <property type="entry name" value="LRR_1"/>
    <property type="match status" value="1"/>
</dbReference>
<dbReference type="PROSITE" id="PS51450">
    <property type="entry name" value="LRR"/>
    <property type="match status" value="1"/>
</dbReference>
<feature type="region of interest" description="Disordered" evidence="3">
    <location>
        <begin position="160"/>
        <end position="179"/>
    </location>
</feature>
<dbReference type="EMBL" id="JBICCN010000453">
    <property type="protein sequence ID" value="KAL3068150.1"/>
    <property type="molecule type" value="Genomic_DNA"/>
</dbReference>
<dbReference type="InterPro" id="IPR003591">
    <property type="entry name" value="Leu-rich_rpt_typical-subtyp"/>
</dbReference>
<gene>
    <name evidence="4" type="ORF">niasHS_015753</name>
</gene>
<evidence type="ECO:0000256" key="2">
    <source>
        <dbReference type="ARBA" id="ARBA00022737"/>
    </source>
</evidence>
<sequence>MQHGWNDQQQWHSANPTALRSPAKWGQLKRLEVLKTSKNNLTVLNPSICSCSLHTDLMDEVLRCRALRTLDISGNQLTELPLNIGDLQNLAELVLCEKHLPSSVGQLKRLEVLKASKKNLTVLTPSICSCSLHTDLILCDNQLQLQRFVEAPFSPLMNEMEGEESSVARSLAPPTGRPQ</sequence>
<dbReference type="InterPro" id="IPR001611">
    <property type="entry name" value="Leu-rich_rpt"/>
</dbReference>
<keyword evidence="5" id="KW-1185">Reference proteome</keyword>
<feature type="compositionally biased region" description="Polar residues" evidence="3">
    <location>
        <begin position="1"/>
        <end position="18"/>
    </location>
</feature>
<organism evidence="4 5">
    <name type="scientific">Heterodera schachtii</name>
    <name type="common">Sugarbeet cyst nematode worm</name>
    <name type="synonym">Tylenchus schachtii</name>
    <dbReference type="NCBI Taxonomy" id="97005"/>
    <lineage>
        <taxon>Eukaryota</taxon>
        <taxon>Metazoa</taxon>
        <taxon>Ecdysozoa</taxon>
        <taxon>Nematoda</taxon>
        <taxon>Chromadorea</taxon>
        <taxon>Rhabditida</taxon>
        <taxon>Tylenchina</taxon>
        <taxon>Tylenchomorpha</taxon>
        <taxon>Tylenchoidea</taxon>
        <taxon>Heteroderidae</taxon>
        <taxon>Heteroderinae</taxon>
        <taxon>Heterodera</taxon>
    </lineage>
</organism>
<dbReference type="PANTHER" id="PTHR48051">
    <property type="match status" value="1"/>
</dbReference>
<evidence type="ECO:0000313" key="4">
    <source>
        <dbReference type="EMBL" id="KAL3068150.1"/>
    </source>
</evidence>
<dbReference type="InterPro" id="IPR032675">
    <property type="entry name" value="LRR_dom_sf"/>
</dbReference>
<feature type="region of interest" description="Disordered" evidence="3">
    <location>
        <begin position="1"/>
        <end position="20"/>
    </location>
</feature>
<dbReference type="Proteomes" id="UP001620645">
    <property type="component" value="Unassembled WGS sequence"/>
</dbReference>
<dbReference type="Gene3D" id="3.80.10.10">
    <property type="entry name" value="Ribonuclease Inhibitor"/>
    <property type="match status" value="1"/>
</dbReference>
<comment type="caution">
    <text evidence="4">The sequence shown here is derived from an EMBL/GenBank/DDBJ whole genome shotgun (WGS) entry which is preliminary data.</text>
</comment>
<reference evidence="4 5" key="1">
    <citation type="submission" date="2024-10" db="EMBL/GenBank/DDBJ databases">
        <authorList>
            <person name="Kim D."/>
        </authorList>
    </citation>
    <scope>NUCLEOTIDE SEQUENCE [LARGE SCALE GENOMIC DNA]</scope>
    <source>
        <strain evidence="4">Taebaek</strain>
    </source>
</reference>
<protein>
    <submittedName>
        <fullName evidence="4">Uncharacterized protein</fullName>
    </submittedName>
</protein>
<evidence type="ECO:0000256" key="3">
    <source>
        <dbReference type="SAM" id="MobiDB-lite"/>
    </source>
</evidence>
<dbReference type="AlphaFoldDB" id="A0ABD2HSB3"/>
<dbReference type="PANTHER" id="PTHR48051:SF1">
    <property type="entry name" value="RAS SUPPRESSOR PROTEIN 1"/>
    <property type="match status" value="1"/>
</dbReference>
<evidence type="ECO:0000256" key="1">
    <source>
        <dbReference type="ARBA" id="ARBA00022614"/>
    </source>
</evidence>
<dbReference type="SMART" id="SM00369">
    <property type="entry name" value="LRR_TYP"/>
    <property type="match status" value="2"/>
</dbReference>
<evidence type="ECO:0000313" key="5">
    <source>
        <dbReference type="Proteomes" id="UP001620645"/>
    </source>
</evidence>
<dbReference type="InterPro" id="IPR050216">
    <property type="entry name" value="LRR_domain-containing"/>
</dbReference>
<dbReference type="SUPFAM" id="SSF52058">
    <property type="entry name" value="L domain-like"/>
    <property type="match status" value="1"/>
</dbReference>
<keyword evidence="2" id="KW-0677">Repeat</keyword>
<name>A0ABD2HSB3_HETSC</name>